<dbReference type="EMBL" id="FOUI01000012">
    <property type="protein sequence ID" value="SFM69867.1"/>
    <property type="molecule type" value="Genomic_DNA"/>
</dbReference>
<reference evidence="2" key="1">
    <citation type="submission" date="2016-10" db="EMBL/GenBank/DDBJ databases">
        <authorList>
            <person name="Varghese N."/>
            <person name="Submissions S."/>
        </authorList>
    </citation>
    <scope>NUCLEOTIDE SEQUENCE [LARGE SCALE GENOMIC DNA]</scope>
    <source>
        <strain evidence="2">DSM 24213</strain>
    </source>
</reference>
<dbReference type="AlphaFoldDB" id="A0A1I4SZS4"/>
<dbReference type="STRING" id="1720063.SAMN05216217_11233"/>
<dbReference type="SUPFAM" id="SSF51182">
    <property type="entry name" value="RmlC-like cupins"/>
    <property type="match status" value="1"/>
</dbReference>
<protein>
    <submittedName>
        <fullName evidence="1">1,2-dihydroxy-3-keto-5-methylthiopentene dioxygenase</fullName>
    </submittedName>
</protein>
<dbReference type="Proteomes" id="UP000243629">
    <property type="component" value="Unassembled WGS sequence"/>
</dbReference>
<proteinExistence type="predicted"/>
<keyword evidence="1" id="KW-0223">Dioxygenase</keyword>
<name>A0A1I4SZS4_9GAMM</name>
<organism evidence="1 2">
    <name type="scientific">Halopseudomonas yangmingensis</name>
    <dbReference type="NCBI Taxonomy" id="1720063"/>
    <lineage>
        <taxon>Bacteria</taxon>
        <taxon>Pseudomonadati</taxon>
        <taxon>Pseudomonadota</taxon>
        <taxon>Gammaproteobacteria</taxon>
        <taxon>Pseudomonadales</taxon>
        <taxon>Pseudomonadaceae</taxon>
        <taxon>Halopseudomonas</taxon>
    </lineage>
</organism>
<gene>
    <name evidence="1" type="ORF">SAMN05216217_11233</name>
</gene>
<dbReference type="GO" id="GO:0051213">
    <property type="term" value="F:dioxygenase activity"/>
    <property type="evidence" value="ECO:0007669"/>
    <property type="project" value="UniProtKB-KW"/>
</dbReference>
<dbReference type="RefSeq" id="WP_093476921.1">
    <property type="nucleotide sequence ID" value="NZ_FOUI01000012.1"/>
</dbReference>
<dbReference type="InterPro" id="IPR011051">
    <property type="entry name" value="RmlC_Cupin_sf"/>
</dbReference>
<evidence type="ECO:0000313" key="2">
    <source>
        <dbReference type="Proteomes" id="UP000243629"/>
    </source>
</evidence>
<sequence length="176" mass="19738">MSILAVYRQDQLQEPMRVLTHAEDIARDLARVGVLWWQFPLSQPLADDEALRRQFAPQVEQLMLEQGYRHAEIVNKPPLPAYLEAEEVVAESWHSHPQEGLRLFLRGGGVLSLLVGDEVLSIGCQPGDALKVPADIVHSFRGRPGEDCMLVCLMPGMDGVQRQDYTGLKGFRPLDI</sequence>
<evidence type="ECO:0000313" key="1">
    <source>
        <dbReference type="EMBL" id="SFM69867.1"/>
    </source>
</evidence>
<dbReference type="InterPro" id="IPR014710">
    <property type="entry name" value="RmlC-like_jellyroll"/>
</dbReference>
<dbReference type="Gene3D" id="2.60.120.10">
    <property type="entry name" value="Jelly Rolls"/>
    <property type="match status" value="1"/>
</dbReference>
<keyword evidence="1" id="KW-0560">Oxidoreductase</keyword>
<keyword evidence="2" id="KW-1185">Reference proteome</keyword>
<accession>A0A1I4SZS4</accession>